<evidence type="ECO:0000313" key="8">
    <source>
        <dbReference type="EMBL" id="WZN64645.1"/>
    </source>
</evidence>
<keyword evidence="4" id="KW-0560">Oxidoreductase</keyword>
<evidence type="ECO:0000259" key="6">
    <source>
        <dbReference type="Pfam" id="PF00174"/>
    </source>
</evidence>
<sequence length="474" mass="51925">MADVQGDESRNDGKRTMGSMGGERSMGGAFLEAAMDEARLAKKSRQAMLEHVGSGKYSAEDFARADPGDWKHTTSRDDFTAAEVQIGKRCHGFHLELLRHQGPTPVSSHYVLTHYDVPVLDPATHAVQVRGHVHRELELTLSSVRRRESITTPVLMACAGIGRSQQQKRFWTHAPWGPDAIGCALWTGCSLADLLREVGVREGAKKVIFTGADKGVEGNRVQHFQRCLSIEEAMKGHVLVCWAMNGEDLSPAHGAPIRLIVPGWYGMASVKWLTSIEVTADASWWGYQMDAYSFKRTAEDPNAVPLTQLAVRALMAPPGFPDFVSRTRVVPPGVQEIVGKAWAGAAGLDRVEFSSDNGETWERAELEEKNGPFGWAAWKAKWNALEGETAVLCCRAFDCQGRGQDRLGTEIFNYASFGCTQPQQVYCRVDARIDTPGADIDLTSEQKAAKTALLQESGLSVEHAQALYQAPGSQ</sequence>
<name>A0AAX4PE67_9CHLO</name>
<dbReference type="InterPro" id="IPR005066">
    <property type="entry name" value="MoCF_OxRdtse_dimer"/>
</dbReference>
<dbReference type="PRINTS" id="PR00407">
    <property type="entry name" value="EUMOPTERIN"/>
</dbReference>
<gene>
    <name evidence="8" type="ORF">HKI87_10g62020</name>
</gene>
<evidence type="ECO:0000256" key="1">
    <source>
        <dbReference type="ARBA" id="ARBA00001924"/>
    </source>
</evidence>
<dbReference type="Proteomes" id="UP001472866">
    <property type="component" value="Chromosome 10"/>
</dbReference>
<reference evidence="8 9" key="1">
    <citation type="submission" date="2024-03" db="EMBL/GenBank/DDBJ databases">
        <title>Complete genome sequence of the green alga Chloropicon roscoffensis RCC1871.</title>
        <authorList>
            <person name="Lemieux C."/>
            <person name="Pombert J.-F."/>
            <person name="Otis C."/>
            <person name="Turmel M."/>
        </authorList>
    </citation>
    <scope>NUCLEOTIDE SEQUENCE [LARGE SCALE GENOMIC DNA]</scope>
    <source>
        <strain evidence="8 9">RCC1871</strain>
    </source>
</reference>
<dbReference type="GO" id="GO:0006790">
    <property type="term" value="P:sulfur compound metabolic process"/>
    <property type="evidence" value="ECO:0007669"/>
    <property type="project" value="TreeGrafter"/>
</dbReference>
<evidence type="ECO:0000256" key="5">
    <source>
        <dbReference type="SAM" id="MobiDB-lite"/>
    </source>
</evidence>
<dbReference type="InterPro" id="IPR014756">
    <property type="entry name" value="Ig_E-set"/>
</dbReference>
<accession>A0AAX4PE67</accession>
<evidence type="ECO:0000256" key="4">
    <source>
        <dbReference type="ARBA" id="ARBA00023002"/>
    </source>
</evidence>
<feature type="domain" description="Moybdenum cofactor oxidoreductase dimerisation" evidence="7">
    <location>
        <begin position="321"/>
        <end position="401"/>
    </location>
</feature>
<dbReference type="EMBL" id="CP151510">
    <property type="protein sequence ID" value="WZN64645.1"/>
    <property type="molecule type" value="Genomic_DNA"/>
</dbReference>
<organism evidence="8 9">
    <name type="scientific">Chloropicon roscoffensis</name>
    <dbReference type="NCBI Taxonomy" id="1461544"/>
    <lineage>
        <taxon>Eukaryota</taxon>
        <taxon>Viridiplantae</taxon>
        <taxon>Chlorophyta</taxon>
        <taxon>Chloropicophyceae</taxon>
        <taxon>Chloropicales</taxon>
        <taxon>Chloropicaceae</taxon>
        <taxon>Chloropicon</taxon>
    </lineage>
</organism>
<dbReference type="InterPro" id="IPR036374">
    <property type="entry name" value="OxRdtase_Mopterin-bd_sf"/>
</dbReference>
<dbReference type="AlphaFoldDB" id="A0AAX4PE67"/>
<dbReference type="SUPFAM" id="SSF81296">
    <property type="entry name" value="E set domains"/>
    <property type="match status" value="1"/>
</dbReference>
<dbReference type="PANTHER" id="PTHR19372:SF7">
    <property type="entry name" value="SULFITE OXIDASE, MITOCHONDRIAL"/>
    <property type="match status" value="1"/>
</dbReference>
<comment type="cofactor">
    <cofactor evidence="1">
        <name>Mo-molybdopterin</name>
        <dbReference type="ChEBI" id="CHEBI:71302"/>
    </cofactor>
</comment>
<feature type="domain" description="Oxidoreductase molybdopterin-binding" evidence="6">
    <location>
        <begin position="114"/>
        <end position="282"/>
    </location>
</feature>
<evidence type="ECO:0000256" key="2">
    <source>
        <dbReference type="ARBA" id="ARBA00022505"/>
    </source>
</evidence>
<dbReference type="Gene3D" id="3.90.420.10">
    <property type="entry name" value="Oxidoreductase, molybdopterin-binding domain"/>
    <property type="match status" value="1"/>
</dbReference>
<dbReference type="InterPro" id="IPR008335">
    <property type="entry name" value="Mopterin_OxRdtase_euk"/>
</dbReference>
<keyword evidence="9" id="KW-1185">Reference proteome</keyword>
<dbReference type="Pfam" id="PF03404">
    <property type="entry name" value="Mo-co_dimer"/>
    <property type="match status" value="1"/>
</dbReference>
<dbReference type="GO" id="GO:0020037">
    <property type="term" value="F:heme binding"/>
    <property type="evidence" value="ECO:0007669"/>
    <property type="project" value="TreeGrafter"/>
</dbReference>
<evidence type="ECO:0000259" key="7">
    <source>
        <dbReference type="Pfam" id="PF03404"/>
    </source>
</evidence>
<evidence type="ECO:0000256" key="3">
    <source>
        <dbReference type="ARBA" id="ARBA00022723"/>
    </source>
</evidence>
<protein>
    <submittedName>
        <fullName evidence="8">Sulfite oxidase</fullName>
    </submittedName>
</protein>
<feature type="region of interest" description="Disordered" evidence="5">
    <location>
        <begin position="1"/>
        <end position="26"/>
    </location>
</feature>
<dbReference type="GO" id="GO:0030151">
    <property type="term" value="F:molybdenum ion binding"/>
    <property type="evidence" value="ECO:0007669"/>
    <property type="project" value="InterPro"/>
</dbReference>
<keyword evidence="2" id="KW-0500">Molybdenum</keyword>
<dbReference type="Pfam" id="PF00174">
    <property type="entry name" value="Oxidored_molyb"/>
    <property type="match status" value="1"/>
</dbReference>
<keyword evidence="3" id="KW-0479">Metal-binding</keyword>
<dbReference type="SUPFAM" id="SSF56524">
    <property type="entry name" value="Oxidoreductase molybdopterin-binding domain"/>
    <property type="match status" value="1"/>
</dbReference>
<dbReference type="Gene3D" id="2.60.40.650">
    <property type="match status" value="1"/>
</dbReference>
<dbReference type="PANTHER" id="PTHR19372">
    <property type="entry name" value="SULFITE REDUCTASE"/>
    <property type="match status" value="1"/>
</dbReference>
<evidence type="ECO:0000313" key="9">
    <source>
        <dbReference type="Proteomes" id="UP001472866"/>
    </source>
</evidence>
<dbReference type="GO" id="GO:0008482">
    <property type="term" value="F:sulfite oxidase activity"/>
    <property type="evidence" value="ECO:0007669"/>
    <property type="project" value="TreeGrafter"/>
</dbReference>
<dbReference type="GO" id="GO:0043546">
    <property type="term" value="F:molybdopterin cofactor binding"/>
    <property type="evidence" value="ECO:0007669"/>
    <property type="project" value="TreeGrafter"/>
</dbReference>
<dbReference type="InterPro" id="IPR000572">
    <property type="entry name" value="OxRdtase_Mopterin-bd_dom"/>
</dbReference>
<proteinExistence type="predicted"/>